<dbReference type="PANTHER" id="PTHR44943:SF8">
    <property type="entry name" value="TPR REPEAT-CONTAINING PROTEIN MJ0263"/>
    <property type="match status" value="1"/>
</dbReference>
<evidence type="ECO:0000313" key="5">
    <source>
        <dbReference type="Proteomes" id="UP000321595"/>
    </source>
</evidence>
<feature type="chain" id="PRO_5022686884" evidence="3">
    <location>
        <begin position="22"/>
        <end position="411"/>
    </location>
</feature>
<dbReference type="InterPro" id="IPR051685">
    <property type="entry name" value="Ycf3/AcsC/BcsC/TPR_MFPF"/>
</dbReference>
<dbReference type="EMBL" id="CP042467">
    <property type="protein sequence ID" value="QED28545.1"/>
    <property type="molecule type" value="Genomic_DNA"/>
</dbReference>
<dbReference type="InterPro" id="IPR019734">
    <property type="entry name" value="TPR_rpt"/>
</dbReference>
<protein>
    <submittedName>
        <fullName evidence="4">Tetratricopeptide repeat protein</fullName>
    </submittedName>
</protein>
<gene>
    <name evidence="4" type="ORF">FRD01_15150</name>
</gene>
<keyword evidence="3" id="KW-0732">Signal</keyword>
<dbReference type="OrthoDB" id="5486787at2"/>
<dbReference type="SUPFAM" id="SSF48452">
    <property type="entry name" value="TPR-like"/>
    <property type="match status" value="1"/>
</dbReference>
<dbReference type="InterPro" id="IPR011990">
    <property type="entry name" value="TPR-like_helical_dom_sf"/>
</dbReference>
<feature type="signal peptide" evidence="3">
    <location>
        <begin position="1"/>
        <end position="21"/>
    </location>
</feature>
<keyword evidence="5" id="KW-1185">Reference proteome</keyword>
<dbReference type="Pfam" id="PF13432">
    <property type="entry name" value="TPR_16"/>
    <property type="match status" value="1"/>
</dbReference>
<keyword evidence="1" id="KW-0677">Repeat</keyword>
<evidence type="ECO:0000313" key="4">
    <source>
        <dbReference type="EMBL" id="QED28545.1"/>
    </source>
</evidence>
<reference evidence="4 5" key="1">
    <citation type="submission" date="2019-08" db="EMBL/GenBank/DDBJ databases">
        <authorList>
            <person name="Liang Q."/>
        </authorList>
    </citation>
    <scope>NUCLEOTIDE SEQUENCE [LARGE SCALE GENOMIC DNA]</scope>
    <source>
        <strain evidence="4 5">V1718</strain>
    </source>
</reference>
<evidence type="ECO:0000256" key="3">
    <source>
        <dbReference type="SAM" id="SignalP"/>
    </source>
</evidence>
<organism evidence="4 5">
    <name type="scientific">Microvenator marinus</name>
    <dbReference type="NCBI Taxonomy" id="2600177"/>
    <lineage>
        <taxon>Bacteria</taxon>
        <taxon>Deltaproteobacteria</taxon>
        <taxon>Bradymonadales</taxon>
        <taxon>Microvenatoraceae</taxon>
        <taxon>Microvenator</taxon>
    </lineage>
</organism>
<proteinExistence type="predicted"/>
<dbReference type="AlphaFoldDB" id="A0A5B8XSN9"/>
<evidence type="ECO:0000256" key="2">
    <source>
        <dbReference type="ARBA" id="ARBA00022803"/>
    </source>
</evidence>
<evidence type="ECO:0000256" key="1">
    <source>
        <dbReference type="ARBA" id="ARBA00022737"/>
    </source>
</evidence>
<dbReference type="RefSeq" id="WP_146961063.1">
    <property type="nucleotide sequence ID" value="NZ_CP042467.1"/>
</dbReference>
<name>A0A5B8XSN9_9DELT</name>
<sequence length="411" mass="47354">MHVHKLLILLLTGLILGTSCAGTQRAGEPVQGVPQERMDLDPMLIKAGYGPDAVLDSSEVFNRAYEAFSARDYEEAVANYEVIIKYFEESRFYLPSLYNAGLSYERLSRWEDAATKYTQIIEKFPEEPDAKDAYYRLAQAHEELGNFEEVVELMTVILLRPELTTFDRIEAHVRRSKALMETGSLDEAADGFRSVLNINEDAPADQRLQPNSHYLVQAYFGIGEVYHRKVLQIPLVLPPERMGADLQEKADLFMRSQSHYIKALSFHHPQWSMAAGYMIGKLYEDFYADIFQSEIPDDLTQEHIALYFDELRKTLRPLMERAIQVYEKNLSLSRRLPTAQDDNPWVISTNQQLERLKLYLNDPITQKRAERFVLKGRSVKDMWEPVLVAQDSVDQALSRSKTSNQNEMKMP</sequence>
<dbReference type="KEGG" id="bbae:FRD01_15150"/>
<dbReference type="SMART" id="SM00028">
    <property type="entry name" value="TPR"/>
    <property type="match status" value="4"/>
</dbReference>
<dbReference type="PROSITE" id="PS51257">
    <property type="entry name" value="PROKAR_LIPOPROTEIN"/>
    <property type="match status" value="1"/>
</dbReference>
<dbReference type="Proteomes" id="UP000321595">
    <property type="component" value="Chromosome"/>
</dbReference>
<accession>A0A5B8XSN9</accession>
<dbReference type="Gene3D" id="1.25.40.10">
    <property type="entry name" value="Tetratricopeptide repeat domain"/>
    <property type="match status" value="1"/>
</dbReference>
<dbReference type="PANTHER" id="PTHR44943">
    <property type="entry name" value="CELLULOSE SYNTHASE OPERON PROTEIN C"/>
    <property type="match status" value="1"/>
</dbReference>
<keyword evidence="2" id="KW-0802">TPR repeat</keyword>